<keyword evidence="7" id="KW-0411">Iron-sulfur</keyword>
<dbReference type="Pfam" id="PF13510">
    <property type="entry name" value="Fer2_4"/>
    <property type="match status" value="1"/>
</dbReference>
<dbReference type="AlphaFoldDB" id="A0A3D5QD25"/>
<evidence type="ECO:0000313" key="12">
    <source>
        <dbReference type="Proteomes" id="UP000262325"/>
    </source>
</evidence>
<dbReference type="Gene3D" id="3.40.50.740">
    <property type="match status" value="1"/>
</dbReference>
<evidence type="ECO:0000256" key="3">
    <source>
        <dbReference type="ARBA" id="ARBA00022723"/>
    </source>
</evidence>
<dbReference type="Pfam" id="PF00384">
    <property type="entry name" value="Molybdopterin"/>
    <property type="match status" value="1"/>
</dbReference>
<dbReference type="Pfam" id="PF01568">
    <property type="entry name" value="Molydop_binding"/>
    <property type="match status" value="1"/>
</dbReference>
<dbReference type="SMART" id="SM00926">
    <property type="entry name" value="Molybdop_Fe4S4"/>
    <property type="match status" value="1"/>
</dbReference>
<dbReference type="InterPro" id="IPR017896">
    <property type="entry name" value="4Fe4S_Fe-S-bd"/>
</dbReference>
<dbReference type="PROSITE" id="PS00490">
    <property type="entry name" value="MOLYBDOPTERIN_PROK_2"/>
    <property type="match status" value="1"/>
</dbReference>
<dbReference type="PANTHER" id="PTHR43105:SF14">
    <property type="entry name" value="FORMATE DEHYDROGENASE H"/>
    <property type="match status" value="1"/>
</dbReference>
<dbReference type="Gene3D" id="3.10.20.740">
    <property type="match status" value="1"/>
</dbReference>
<dbReference type="Pfam" id="PF12838">
    <property type="entry name" value="Fer4_7"/>
    <property type="match status" value="1"/>
</dbReference>
<feature type="domain" description="2Fe-2S ferredoxin-type" evidence="8">
    <location>
        <begin position="1"/>
        <end position="76"/>
    </location>
</feature>
<proteinExistence type="inferred from homology"/>
<evidence type="ECO:0000256" key="4">
    <source>
        <dbReference type="ARBA" id="ARBA00022737"/>
    </source>
</evidence>
<name>A0A3D5QD25_FLESI</name>
<dbReference type="Gene3D" id="2.40.40.20">
    <property type="match status" value="1"/>
</dbReference>
<reference evidence="11 12" key="1">
    <citation type="journal article" date="2018" name="Nat. Biotechnol.">
        <title>A standardized bacterial taxonomy based on genome phylogeny substantially revises the tree of life.</title>
        <authorList>
            <person name="Parks D.H."/>
            <person name="Chuvochina M."/>
            <person name="Waite D.W."/>
            <person name="Rinke C."/>
            <person name="Skarshewski A."/>
            <person name="Chaumeil P.A."/>
            <person name="Hugenholtz P."/>
        </authorList>
    </citation>
    <scope>NUCLEOTIDE SEQUENCE [LARGE SCALE GENOMIC DNA]</scope>
    <source>
        <strain evidence="11">UBA8672</strain>
    </source>
</reference>
<protein>
    <submittedName>
        <fullName evidence="11">Formate dehydrogenase subunit alpha</fullName>
    </submittedName>
</protein>
<evidence type="ECO:0000256" key="5">
    <source>
        <dbReference type="ARBA" id="ARBA00023002"/>
    </source>
</evidence>
<keyword evidence="5" id="KW-0560">Oxidoreductase</keyword>
<dbReference type="CDD" id="cd02753">
    <property type="entry name" value="MopB_Formate-Dh-H"/>
    <property type="match status" value="1"/>
</dbReference>
<dbReference type="FunFam" id="3.30.70.20:FF:000035">
    <property type="entry name" value="Iron hydrogenase 1"/>
    <property type="match status" value="1"/>
</dbReference>
<dbReference type="InterPro" id="IPR006478">
    <property type="entry name" value="Formate_DH_asu"/>
</dbReference>
<dbReference type="InterPro" id="IPR006655">
    <property type="entry name" value="Mopterin_OxRdtase_prok_CS"/>
</dbReference>
<dbReference type="Gene3D" id="3.30.70.20">
    <property type="match status" value="1"/>
</dbReference>
<dbReference type="SUPFAM" id="SSF54862">
    <property type="entry name" value="4Fe-4S ferredoxins"/>
    <property type="match status" value="1"/>
</dbReference>
<organism evidence="11 12">
    <name type="scientific">Flexistipes sinusarabici</name>
    <dbReference type="NCBI Taxonomy" id="2352"/>
    <lineage>
        <taxon>Bacteria</taxon>
        <taxon>Pseudomonadati</taxon>
        <taxon>Deferribacterota</taxon>
        <taxon>Deferribacteres</taxon>
        <taxon>Deferribacterales</taxon>
        <taxon>Flexistipitaceae</taxon>
        <taxon>Flexistipes</taxon>
    </lineage>
</organism>
<dbReference type="PANTHER" id="PTHR43105">
    <property type="entry name" value="RESPIRATORY NITRATE REDUCTASE"/>
    <property type="match status" value="1"/>
</dbReference>
<feature type="domain" description="4Fe-4S Mo/W bis-MGD-type" evidence="10">
    <location>
        <begin position="201"/>
        <end position="255"/>
    </location>
</feature>
<dbReference type="InterPro" id="IPR027467">
    <property type="entry name" value="MopterinOxRdtase_cofactor_BS"/>
</dbReference>
<dbReference type="NCBIfam" id="TIGR01591">
    <property type="entry name" value="Fdh-alpha"/>
    <property type="match status" value="1"/>
</dbReference>
<dbReference type="Proteomes" id="UP000262325">
    <property type="component" value="Unassembled WGS sequence"/>
</dbReference>
<dbReference type="InterPro" id="IPR006657">
    <property type="entry name" value="MoPterin_dinucl-bd_dom"/>
</dbReference>
<dbReference type="GO" id="GO:0043546">
    <property type="term" value="F:molybdopterin cofactor binding"/>
    <property type="evidence" value="ECO:0007669"/>
    <property type="project" value="InterPro"/>
</dbReference>
<evidence type="ECO:0000259" key="9">
    <source>
        <dbReference type="PROSITE" id="PS51379"/>
    </source>
</evidence>
<dbReference type="InterPro" id="IPR001041">
    <property type="entry name" value="2Fe-2S_ferredoxin-type"/>
</dbReference>
<evidence type="ECO:0000259" key="10">
    <source>
        <dbReference type="PROSITE" id="PS51669"/>
    </source>
</evidence>
<evidence type="ECO:0000256" key="7">
    <source>
        <dbReference type="ARBA" id="ARBA00023014"/>
    </source>
</evidence>
<feature type="domain" description="4Fe-4S ferredoxin-type" evidence="9">
    <location>
        <begin position="167"/>
        <end position="196"/>
    </location>
</feature>
<dbReference type="GO" id="GO:0046872">
    <property type="term" value="F:metal ion binding"/>
    <property type="evidence" value="ECO:0007669"/>
    <property type="project" value="UniProtKB-KW"/>
</dbReference>
<dbReference type="PIRSF" id="PIRSF036643">
    <property type="entry name" value="FDH_alpha"/>
    <property type="match status" value="1"/>
</dbReference>
<keyword evidence="3" id="KW-0479">Metal-binding</keyword>
<dbReference type="SUPFAM" id="SSF53706">
    <property type="entry name" value="Formate dehydrogenase/DMSO reductase, domains 1-3"/>
    <property type="match status" value="1"/>
</dbReference>
<evidence type="ECO:0000313" key="11">
    <source>
        <dbReference type="EMBL" id="HCW93179.1"/>
    </source>
</evidence>
<dbReference type="GO" id="GO:0016020">
    <property type="term" value="C:membrane"/>
    <property type="evidence" value="ECO:0007669"/>
    <property type="project" value="TreeGrafter"/>
</dbReference>
<dbReference type="PROSITE" id="PS00932">
    <property type="entry name" value="MOLYBDOPTERIN_PROK_3"/>
    <property type="match status" value="1"/>
</dbReference>
<dbReference type="InterPro" id="IPR006656">
    <property type="entry name" value="Mopterin_OxRdtase"/>
</dbReference>
<dbReference type="InterPro" id="IPR009010">
    <property type="entry name" value="Asp_de-COase-like_dom_sf"/>
</dbReference>
<feature type="domain" description="4Fe-4S ferredoxin-type" evidence="9">
    <location>
        <begin position="124"/>
        <end position="154"/>
    </location>
</feature>
<sequence length="907" mass="100452">MINIHINGKETAVKSGKTILRVLQDNDIHVPTLCFHKYLSPIGRCKVCIVKVDNRFVTACDTPVEDNMEIITDSADVEKLRKVNIELMLSNIDTTKVPEKAEIHDLCCSFRNTIPKDRQIKENPFFRYDASLCVLCGRCVAACSEIQGRFIWDYASKGSDLHLIAGMNETFEDAHCEFCGTCVDFCPTGAIADKTTIDSETNRVTTVCGYCGVGCKVELSTDGKQIVAVPSDEGDKYSSLCVKGRYANGFVLSKERLQKPLVRRYLLPGKEKNSDDEDMSTFVETEWGEALDIVAGNLIRIEKTYGSDALGFLSSAKCTNEENYLMQKLARQIFKTNNVDHCARLCHSSTVAGLIQAIGSGAMTNTMDDILEYASTIFIIGSNVTEQHPVFGVGIRRAVMKRGVNLVVAEPRFTDIAEFSDIYLGINGGSDISLLNGLCRIILENGWEDKEFIKNRCENFNQFREHILSVDMSDVIEKTGLKFEELYKTAEKIACSKPAAVIWAMGITQHTCGVDNVLALANLQMLTGNLGIKGGGLNPLRGQNNVQGACDMGALPNVFNGYQNVTDPEKLGLFQKKWAFADDKPLNGTPGLTVTEMIERGGAGEIKALYIMGENPVMTDPDVNKVIECLKKTEFVVLQDIFPSETSKYADVILPAASFAEKEGTFTNTERKIQKLTPLFPPIHESKTDFKILTQLARKLIEKKGCNKLGKFSGWEYKSAKDVMEEINEVTPLYAGVLNERLENGEGLFWPVKDKKDAGTPVLHEKTFTRGKGKFHPVNYAPPNELPDSEYPFLLNTGREIFHWHGGELTRRIKEIMSAAGEAVVLINSNDAADIGIEDNAEVEVSSRRGVIKAKAFLTDRVGKKTIFGNFHFVEGNVNKLTVKALDPAAKIPEYKVCAVKIRPLNH</sequence>
<dbReference type="GO" id="GO:0008863">
    <property type="term" value="F:formate dehydrogenase (NAD+) activity"/>
    <property type="evidence" value="ECO:0007669"/>
    <property type="project" value="InterPro"/>
</dbReference>
<dbReference type="SUPFAM" id="SSF50692">
    <property type="entry name" value="ADC-like"/>
    <property type="match status" value="1"/>
</dbReference>
<dbReference type="Pfam" id="PF04879">
    <property type="entry name" value="Molybdop_Fe4S4"/>
    <property type="match status" value="1"/>
</dbReference>
<dbReference type="PROSITE" id="PS00198">
    <property type="entry name" value="4FE4S_FER_1"/>
    <property type="match status" value="1"/>
</dbReference>
<dbReference type="PROSITE" id="PS51669">
    <property type="entry name" value="4FE4S_MOW_BIS_MGD"/>
    <property type="match status" value="1"/>
</dbReference>
<dbReference type="PROSITE" id="PS51085">
    <property type="entry name" value="2FE2S_FER_2"/>
    <property type="match status" value="1"/>
</dbReference>
<evidence type="ECO:0000256" key="6">
    <source>
        <dbReference type="ARBA" id="ARBA00023004"/>
    </source>
</evidence>
<evidence type="ECO:0000256" key="2">
    <source>
        <dbReference type="ARBA" id="ARBA00022485"/>
    </source>
</evidence>
<dbReference type="EMBL" id="DPPF01000114">
    <property type="protein sequence ID" value="HCW93179.1"/>
    <property type="molecule type" value="Genomic_DNA"/>
</dbReference>
<dbReference type="InterPro" id="IPR006963">
    <property type="entry name" value="Mopterin_OxRdtase_4Fe-4S_dom"/>
</dbReference>
<comment type="similarity">
    <text evidence="1">In the C-terminal section; belongs to the prokaryotic molybdopterin-containing oxidoreductase family.</text>
</comment>
<evidence type="ECO:0000259" key="8">
    <source>
        <dbReference type="PROSITE" id="PS51085"/>
    </source>
</evidence>
<dbReference type="CDD" id="cd00207">
    <property type="entry name" value="fer2"/>
    <property type="match status" value="1"/>
</dbReference>
<keyword evidence="6" id="KW-0408">Iron</keyword>
<keyword evidence="4" id="KW-0677">Repeat</keyword>
<dbReference type="GO" id="GO:0022904">
    <property type="term" value="P:respiratory electron transport chain"/>
    <property type="evidence" value="ECO:0007669"/>
    <property type="project" value="TreeGrafter"/>
</dbReference>
<dbReference type="InterPro" id="IPR041924">
    <property type="entry name" value="Formate_Dh-H_N"/>
</dbReference>
<dbReference type="InterPro" id="IPR036010">
    <property type="entry name" value="2Fe-2S_ferredoxin-like_sf"/>
</dbReference>
<dbReference type="GO" id="GO:0015942">
    <property type="term" value="P:formate metabolic process"/>
    <property type="evidence" value="ECO:0007669"/>
    <property type="project" value="InterPro"/>
</dbReference>
<keyword evidence="2" id="KW-0004">4Fe-4S</keyword>
<dbReference type="GO" id="GO:0051539">
    <property type="term" value="F:4 iron, 4 sulfur cluster binding"/>
    <property type="evidence" value="ECO:0007669"/>
    <property type="project" value="UniProtKB-KW"/>
</dbReference>
<dbReference type="PROSITE" id="PS00551">
    <property type="entry name" value="MOLYBDOPTERIN_PROK_1"/>
    <property type="match status" value="1"/>
</dbReference>
<comment type="caution">
    <text evidence="11">The sequence shown here is derived from an EMBL/GenBank/DDBJ whole genome shotgun (WGS) entry which is preliminary data.</text>
</comment>
<evidence type="ECO:0000256" key="1">
    <source>
        <dbReference type="ARBA" id="ARBA00007023"/>
    </source>
</evidence>
<dbReference type="GO" id="GO:0003954">
    <property type="term" value="F:NADH dehydrogenase activity"/>
    <property type="evidence" value="ECO:0007669"/>
    <property type="project" value="TreeGrafter"/>
</dbReference>
<gene>
    <name evidence="11" type="ORF">DHM44_05815</name>
</gene>
<dbReference type="Gene3D" id="3.40.228.10">
    <property type="entry name" value="Dimethylsulfoxide Reductase, domain 2"/>
    <property type="match status" value="1"/>
</dbReference>
<dbReference type="Gene3D" id="2.20.25.90">
    <property type="entry name" value="ADC-like domains"/>
    <property type="match status" value="1"/>
</dbReference>
<dbReference type="PROSITE" id="PS51379">
    <property type="entry name" value="4FE4S_FER_2"/>
    <property type="match status" value="2"/>
</dbReference>
<dbReference type="InterPro" id="IPR050123">
    <property type="entry name" value="Prok_molybdopt-oxidoreductase"/>
</dbReference>
<dbReference type="SUPFAM" id="SSF54292">
    <property type="entry name" value="2Fe-2S ferredoxin-like"/>
    <property type="match status" value="1"/>
</dbReference>
<dbReference type="InterPro" id="IPR017900">
    <property type="entry name" value="4Fe4S_Fe_S_CS"/>
</dbReference>
<accession>A0A3D5QD25</accession>